<comment type="caution">
    <text evidence="2">The sequence shown here is derived from an EMBL/GenBank/DDBJ whole genome shotgun (WGS) entry which is preliminary data.</text>
</comment>
<dbReference type="Proteomes" id="UP001215280">
    <property type="component" value="Unassembled WGS sequence"/>
</dbReference>
<evidence type="ECO:0000313" key="3">
    <source>
        <dbReference type="Proteomes" id="UP001215280"/>
    </source>
</evidence>
<dbReference type="AlphaFoldDB" id="A0AAD7J132"/>
<feature type="region of interest" description="Disordered" evidence="1">
    <location>
        <begin position="30"/>
        <end position="68"/>
    </location>
</feature>
<feature type="compositionally biased region" description="Basic residues" evidence="1">
    <location>
        <begin position="248"/>
        <end position="263"/>
    </location>
</feature>
<feature type="compositionally biased region" description="Basic and acidic residues" evidence="1">
    <location>
        <begin position="37"/>
        <end position="46"/>
    </location>
</feature>
<feature type="compositionally biased region" description="Basic and acidic residues" evidence="1">
    <location>
        <begin position="115"/>
        <end position="135"/>
    </location>
</feature>
<accession>A0AAD7J132</accession>
<feature type="compositionally biased region" description="Polar residues" evidence="1">
    <location>
        <begin position="47"/>
        <end position="56"/>
    </location>
</feature>
<sequence>MDEGAVMRANERRRSTWVCAVEPTKDLSCDWSPASGRAKDETKTKDNTPTCYGNSGSRDEYESGYGVRKQRNGIADVDEAAARARAARGRRRRRAGERKASRHLRVCAVVPSKDVSREADGRGARMLRKQRDARRIRGATVSASGGTASLACRKRSRGSELLVDEVRARTRKDDAANKGMYRSADGGPQPQPWLDDGGSRLRGASRDRKESGHAARRQRSERPIETSSVLGRENRSPREVNVDERRDKRPRRKPSGKVPRHCPTRTLGSAHAAERESGLPNKSTRPIIGPDEPGQCQSNHVGESGPEDGRLWIMAADFKMDAEDKVGVVTCSTAGSAFGSNHSGSCSQVA</sequence>
<feature type="compositionally biased region" description="Basic and acidic residues" evidence="1">
    <location>
        <begin position="232"/>
        <end position="247"/>
    </location>
</feature>
<evidence type="ECO:0000256" key="1">
    <source>
        <dbReference type="SAM" id="MobiDB-lite"/>
    </source>
</evidence>
<gene>
    <name evidence="2" type="ORF">DFH07DRAFT_773645</name>
</gene>
<feature type="compositionally biased region" description="Basic and acidic residues" evidence="1">
    <location>
        <begin position="164"/>
        <end position="176"/>
    </location>
</feature>
<feature type="region of interest" description="Disordered" evidence="1">
    <location>
        <begin position="85"/>
        <end position="104"/>
    </location>
</feature>
<organism evidence="2 3">
    <name type="scientific">Mycena maculata</name>
    <dbReference type="NCBI Taxonomy" id="230809"/>
    <lineage>
        <taxon>Eukaryota</taxon>
        <taxon>Fungi</taxon>
        <taxon>Dikarya</taxon>
        <taxon>Basidiomycota</taxon>
        <taxon>Agaricomycotina</taxon>
        <taxon>Agaricomycetes</taxon>
        <taxon>Agaricomycetidae</taxon>
        <taxon>Agaricales</taxon>
        <taxon>Marasmiineae</taxon>
        <taxon>Mycenaceae</taxon>
        <taxon>Mycena</taxon>
    </lineage>
</organism>
<keyword evidence="3" id="KW-1185">Reference proteome</keyword>
<proteinExistence type="predicted"/>
<evidence type="ECO:0000313" key="2">
    <source>
        <dbReference type="EMBL" id="KAJ7754656.1"/>
    </source>
</evidence>
<reference evidence="2" key="1">
    <citation type="submission" date="2023-03" db="EMBL/GenBank/DDBJ databases">
        <title>Massive genome expansion in bonnet fungi (Mycena s.s.) driven by repeated elements and novel gene families across ecological guilds.</title>
        <authorList>
            <consortium name="Lawrence Berkeley National Laboratory"/>
            <person name="Harder C.B."/>
            <person name="Miyauchi S."/>
            <person name="Viragh M."/>
            <person name="Kuo A."/>
            <person name="Thoen E."/>
            <person name="Andreopoulos B."/>
            <person name="Lu D."/>
            <person name="Skrede I."/>
            <person name="Drula E."/>
            <person name="Henrissat B."/>
            <person name="Morin E."/>
            <person name="Kohler A."/>
            <person name="Barry K."/>
            <person name="LaButti K."/>
            <person name="Morin E."/>
            <person name="Salamov A."/>
            <person name="Lipzen A."/>
            <person name="Mereny Z."/>
            <person name="Hegedus B."/>
            <person name="Baldrian P."/>
            <person name="Stursova M."/>
            <person name="Weitz H."/>
            <person name="Taylor A."/>
            <person name="Grigoriev I.V."/>
            <person name="Nagy L.G."/>
            <person name="Martin F."/>
            <person name="Kauserud H."/>
        </authorList>
    </citation>
    <scope>NUCLEOTIDE SEQUENCE</scope>
    <source>
        <strain evidence="2">CBHHK188m</strain>
    </source>
</reference>
<dbReference type="EMBL" id="JARJLG010000066">
    <property type="protein sequence ID" value="KAJ7754656.1"/>
    <property type="molecule type" value="Genomic_DNA"/>
</dbReference>
<feature type="compositionally biased region" description="Basic and acidic residues" evidence="1">
    <location>
        <begin position="204"/>
        <end position="224"/>
    </location>
</feature>
<feature type="region of interest" description="Disordered" evidence="1">
    <location>
        <begin position="115"/>
        <end position="307"/>
    </location>
</feature>
<protein>
    <submittedName>
        <fullName evidence="2">Uncharacterized protein</fullName>
    </submittedName>
</protein>
<name>A0AAD7J132_9AGAR</name>